<feature type="region of interest" description="Disordered" evidence="2">
    <location>
        <begin position="257"/>
        <end position="289"/>
    </location>
</feature>
<dbReference type="OrthoDB" id="376357at2759"/>
<dbReference type="CDD" id="cd06257">
    <property type="entry name" value="DnaJ"/>
    <property type="match status" value="1"/>
</dbReference>
<evidence type="ECO:0000259" key="3">
    <source>
        <dbReference type="PROSITE" id="PS50076"/>
    </source>
</evidence>
<organism evidence="4 5">
    <name type="scientific">Notothenia coriiceps</name>
    <name type="common">black rockcod</name>
    <dbReference type="NCBI Taxonomy" id="8208"/>
    <lineage>
        <taxon>Eukaryota</taxon>
        <taxon>Metazoa</taxon>
        <taxon>Chordata</taxon>
        <taxon>Craniata</taxon>
        <taxon>Vertebrata</taxon>
        <taxon>Euteleostomi</taxon>
        <taxon>Actinopterygii</taxon>
        <taxon>Neopterygii</taxon>
        <taxon>Teleostei</taxon>
        <taxon>Neoteleostei</taxon>
        <taxon>Acanthomorphata</taxon>
        <taxon>Eupercaria</taxon>
        <taxon>Perciformes</taxon>
        <taxon>Notothenioidei</taxon>
        <taxon>Nototheniidae</taxon>
        <taxon>Notothenia</taxon>
    </lineage>
</organism>
<dbReference type="PANTHER" id="PTHR44873:SF1">
    <property type="entry name" value="DNAJ HOMOLOG SUBFAMILY C MEMBER 30, MITOCHONDRIAL"/>
    <property type="match status" value="1"/>
</dbReference>
<dbReference type="Gene3D" id="1.10.287.110">
    <property type="entry name" value="DnaJ domain"/>
    <property type="match status" value="1"/>
</dbReference>
<name>A0A6I9PDY7_9TELE</name>
<dbReference type="Proteomes" id="UP000504611">
    <property type="component" value="Unplaced"/>
</dbReference>
<reference evidence="5" key="1">
    <citation type="submission" date="2025-08" db="UniProtKB">
        <authorList>
            <consortium name="RefSeq"/>
        </authorList>
    </citation>
    <scope>IDENTIFICATION</scope>
    <source>
        <tissue evidence="5">Muscle</tissue>
    </source>
</reference>
<dbReference type="InterPro" id="IPR001623">
    <property type="entry name" value="DnaJ_domain"/>
</dbReference>
<dbReference type="PANTHER" id="PTHR44873">
    <property type="entry name" value="DNAJ HOMOLOG SUBFAMILY C MEMBER 30, MITOCHONDRIAL"/>
    <property type="match status" value="1"/>
</dbReference>
<sequence>MAEVGHRLGTGAYRLSALRNSQSWSVCTGESPGPLLVNSLSDSRCREQSTRDQHLEVQPVTRSKATRLKPEKLSGVTTSESPQTNGTLRCVWYLELDSSWCIRERLNTHTTSLYLSARQQERLLPGRMTSWSRGAVFIHPDTFRSGQGSDRWSRLKAHPNTMQVSTRSYSWRSDRSSEEAPTMNRARTTYYDILRVSPGATQSQIKTAYYKQSFLFHPDKNPGNDEATQRFSDISKAYTVLGNIGLRRKYDHGILSRSDVHSAGRPSSKETMSKSSAPPHQQHYRTRQFSQTGKKTMFDFDAFYQAHYGEQLQREKDMRARKQRLLEQEKENLNKWKEGRKLDLTMIVLMTMAGALFVNLSIS</sequence>
<dbReference type="PROSITE" id="PS50076">
    <property type="entry name" value="DNAJ_2"/>
    <property type="match status" value="1"/>
</dbReference>
<gene>
    <name evidence="5" type="primary">LOC104959777</name>
</gene>
<dbReference type="PRINTS" id="PR00625">
    <property type="entry name" value="JDOMAIN"/>
</dbReference>
<dbReference type="InterPro" id="IPR053025">
    <property type="entry name" value="Mito_ATP_Synthase-Asso"/>
</dbReference>
<keyword evidence="4" id="KW-1185">Reference proteome</keyword>
<evidence type="ECO:0000256" key="2">
    <source>
        <dbReference type="SAM" id="MobiDB-lite"/>
    </source>
</evidence>
<feature type="domain" description="J" evidence="3">
    <location>
        <begin position="189"/>
        <end position="254"/>
    </location>
</feature>
<feature type="compositionally biased region" description="Basic and acidic residues" evidence="2">
    <location>
        <begin position="257"/>
        <end position="272"/>
    </location>
</feature>
<dbReference type="RefSeq" id="XP_010785975.1">
    <property type="nucleotide sequence ID" value="XM_010787673.1"/>
</dbReference>
<keyword evidence="1" id="KW-0175">Coiled coil</keyword>
<dbReference type="SUPFAM" id="SSF46565">
    <property type="entry name" value="Chaperone J-domain"/>
    <property type="match status" value="1"/>
</dbReference>
<feature type="coiled-coil region" evidence="1">
    <location>
        <begin position="312"/>
        <end position="339"/>
    </location>
</feature>
<dbReference type="Pfam" id="PF00226">
    <property type="entry name" value="DnaJ"/>
    <property type="match status" value="1"/>
</dbReference>
<dbReference type="KEGG" id="ncc:104959777"/>
<dbReference type="SMART" id="SM00271">
    <property type="entry name" value="DnaJ"/>
    <property type="match status" value="1"/>
</dbReference>
<dbReference type="AlphaFoldDB" id="A0A6I9PDY7"/>
<evidence type="ECO:0000313" key="4">
    <source>
        <dbReference type="Proteomes" id="UP000504611"/>
    </source>
</evidence>
<protein>
    <recommendedName>
        <fullName evidence="3">J domain-containing protein</fullName>
    </recommendedName>
</protein>
<evidence type="ECO:0000256" key="1">
    <source>
        <dbReference type="SAM" id="Coils"/>
    </source>
</evidence>
<accession>A0A6I9PDY7</accession>
<proteinExistence type="predicted"/>
<dbReference type="InterPro" id="IPR036869">
    <property type="entry name" value="J_dom_sf"/>
</dbReference>
<dbReference type="GeneID" id="104959777"/>
<evidence type="ECO:0000313" key="5">
    <source>
        <dbReference type="RefSeq" id="XP_010785975.1"/>
    </source>
</evidence>